<organism evidence="2 3">
    <name type="scientific">Phyllosticta citricarpa</name>
    <dbReference type="NCBI Taxonomy" id="55181"/>
    <lineage>
        <taxon>Eukaryota</taxon>
        <taxon>Fungi</taxon>
        <taxon>Dikarya</taxon>
        <taxon>Ascomycota</taxon>
        <taxon>Pezizomycotina</taxon>
        <taxon>Dothideomycetes</taxon>
        <taxon>Dothideomycetes incertae sedis</taxon>
        <taxon>Botryosphaeriales</taxon>
        <taxon>Phyllostictaceae</taxon>
        <taxon>Phyllosticta</taxon>
    </lineage>
</organism>
<feature type="compositionally biased region" description="Polar residues" evidence="1">
    <location>
        <begin position="515"/>
        <end position="524"/>
    </location>
</feature>
<feature type="region of interest" description="Disordered" evidence="1">
    <location>
        <begin position="501"/>
        <end position="537"/>
    </location>
</feature>
<dbReference type="Proteomes" id="UP001365128">
    <property type="component" value="Unassembled WGS sequence"/>
</dbReference>
<accession>A0ABR1MPL0</accession>
<keyword evidence="3" id="KW-1185">Reference proteome</keyword>
<name>A0ABR1MPL0_9PEZI</name>
<protein>
    <submittedName>
        <fullName evidence="2">Uncharacterized protein</fullName>
    </submittedName>
</protein>
<sequence>MLCMRASQRQKVTHGPVSCHKRALSKQGASLCRPKDESVGPRAANRFGVTPPPPHRRLSSANSQLHPRLPYTARLAACCRSFGRLPFPTATLMLRSWRIFGQMMQLGLRFVFLCVLYPCQCSYPLLLKSLSLLPLSCPSVVQKPFQSQSSITVISLLYNLLVATRPLPRTLVSSLLSSLTTTMVIRSTAYPTAQQAHRVPAAVSLPPIQDLLPIHDLDLGHNGGFHTSRPVLPGPARFSSQPLTPPATLLHPVSHSETQEACHKCGALQWSTQTECTNCGSIKFTHPFQRNLDSSFSSNGYDESMRNNTPMSRRDSGMGRGSVGSYSDNSNPSSRRSSTTAATHPSARRKTAKETRAKKTAEIKMEKSTDANKRINKAARERGSRRGLKIETKRLEIRQMMRGWTASTNLNQNNQNKSGLNGKKIETLRRTNNEGRERDLAMIEIYNDIRRLVTIARKPHEARSADDYAYLREQEYHAAEHSDVLRDIMQREDIEVAAFMENLNAEEDDEDGVSTRYQTPQSPEDSAYGGSPHSYAL</sequence>
<comment type="caution">
    <text evidence="2">The sequence shown here is derived from an EMBL/GenBank/DDBJ whole genome shotgun (WGS) entry which is preliminary data.</text>
</comment>
<reference evidence="2 3" key="1">
    <citation type="submission" date="2024-04" db="EMBL/GenBank/DDBJ databases">
        <title>Phyllosticta paracitricarpa is synonymous to the EU quarantine fungus P. citricarpa based on phylogenomic analyses.</title>
        <authorList>
            <consortium name="Lawrence Berkeley National Laboratory"/>
            <person name="Van Ingen-Buijs V.A."/>
            <person name="Van Westerhoven A.C."/>
            <person name="Haridas S."/>
            <person name="Skiadas P."/>
            <person name="Martin F."/>
            <person name="Groenewald J.Z."/>
            <person name="Crous P.W."/>
            <person name="Seidl M.F."/>
        </authorList>
    </citation>
    <scope>NUCLEOTIDE SEQUENCE [LARGE SCALE GENOMIC DNA]</scope>
    <source>
        <strain evidence="2 3">CBS 122670</strain>
    </source>
</reference>
<feature type="compositionally biased region" description="Polar residues" evidence="1">
    <location>
        <begin position="296"/>
        <end position="311"/>
    </location>
</feature>
<feature type="region of interest" description="Disordered" evidence="1">
    <location>
        <begin position="32"/>
        <end position="62"/>
    </location>
</feature>
<feature type="compositionally biased region" description="Low complexity" evidence="1">
    <location>
        <begin position="325"/>
        <end position="345"/>
    </location>
</feature>
<evidence type="ECO:0000313" key="3">
    <source>
        <dbReference type="Proteomes" id="UP001365128"/>
    </source>
</evidence>
<evidence type="ECO:0000256" key="1">
    <source>
        <dbReference type="SAM" id="MobiDB-lite"/>
    </source>
</evidence>
<dbReference type="EMBL" id="JBBPDW010000002">
    <property type="protein sequence ID" value="KAK7555678.1"/>
    <property type="molecule type" value="Genomic_DNA"/>
</dbReference>
<feature type="compositionally biased region" description="Basic and acidic residues" evidence="1">
    <location>
        <begin position="352"/>
        <end position="371"/>
    </location>
</feature>
<proteinExistence type="predicted"/>
<evidence type="ECO:0000313" key="2">
    <source>
        <dbReference type="EMBL" id="KAK7555678.1"/>
    </source>
</evidence>
<gene>
    <name evidence="2" type="ORF">IWX46DRAFT_136381</name>
</gene>
<feature type="region of interest" description="Disordered" evidence="1">
    <location>
        <begin position="296"/>
        <end position="371"/>
    </location>
</feature>